<evidence type="ECO:0000313" key="2">
    <source>
        <dbReference type="Proteomes" id="UP000503264"/>
    </source>
</evidence>
<dbReference type="RefSeq" id="WP_171993454.1">
    <property type="nucleotide sequence ID" value="NZ_CP012542.1"/>
</dbReference>
<dbReference type="EMBL" id="CP012542">
    <property type="protein sequence ID" value="QCD44252.1"/>
    <property type="molecule type" value="Genomic_DNA"/>
</dbReference>
<gene>
    <name evidence="1" type="ORF">CMUC_0439</name>
</gene>
<sequence length="118" mass="13607">MKLSFLKVTKQPSDFKLEKDSLNFSGFVVRQDPKIVKCQGKILGNTPHICDRCGDEISLQIDQDVDLLLSDGVYKDEPDELSNIFEFFDGEINFDDIFVSEIEAYKSDYFYCENCKNL</sequence>
<evidence type="ECO:0000313" key="1">
    <source>
        <dbReference type="EMBL" id="QCD44252.1"/>
    </source>
</evidence>
<reference evidence="1 2" key="1">
    <citation type="submission" date="2016-07" db="EMBL/GenBank/DDBJ databases">
        <title>Comparative genomics of the Campylobacter concisus group.</title>
        <authorList>
            <person name="Miller W.G."/>
            <person name="Yee E."/>
            <person name="Chapman M.H."/>
            <person name="Huynh S."/>
            <person name="Bono J.L."/>
            <person name="On S.L.W."/>
            <person name="StLeger J."/>
            <person name="Foster G."/>
            <person name="Parker C.T."/>
        </authorList>
    </citation>
    <scope>NUCLEOTIDE SEQUENCE [LARGE SCALE GENOMIC DNA]</scope>
    <source>
        <strain evidence="1 2">CCUG 21559</strain>
    </source>
</reference>
<protein>
    <recommendedName>
        <fullName evidence="3">DUF177 domain protein</fullName>
    </recommendedName>
</protein>
<evidence type="ECO:0008006" key="3">
    <source>
        <dbReference type="Google" id="ProtNLM"/>
    </source>
</evidence>
<accession>A0A6G5QF27</accession>
<name>A0A6G5QF27_9BACT</name>
<organism evidence="1 2">
    <name type="scientific">Campylobacter mucosalis CCUG 21559</name>
    <dbReference type="NCBI Taxonomy" id="1032067"/>
    <lineage>
        <taxon>Bacteria</taxon>
        <taxon>Pseudomonadati</taxon>
        <taxon>Campylobacterota</taxon>
        <taxon>Epsilonproteobacteria</taxon>
        <taxon>Campylobacterales</taxon>
        <taxon>Campylobacteraceae</taxon>
        <taxon>Campylobacter</taxon>
    </lineage>
</organism>
<keyword evidence="2" id="KW-1185">Reference proteome</keyword>
<dbReference type="AlphaFoldDB" id="A0A6G5QF27"/>
<dbReference type="Proteomes" id="UP000503264">
    <property type="component" value="Chromosome"/>
</dbReference>
<proteinExistence type="predicted"/>